<dbReference type="AlphaFoldDB" id="A0A1B7NY36"/>
<keyword evidence="2" id="KW-1185">Reference proteome</keyword>
<protein>
    <submittedName>
        <fullName evidence="1">Uncharacterized protein</fullName>
    </submittedName>
</protein>
<sequence length="111" mass="12360">MARVEGMLRLACTGEAILIILPAVLKFGVTIEYTRHRRVGETLKETTKTSHSLILPIDVAIMILLAAQINTSSVVNVTRRESAAIQGIGRFPDSVFHRRKDYLICLVNKID</sequence>
<dbReference type="EMBL" id="LGUA01000428">
    <property type="protein sequence ID" value="OAX81684.1"/>
    <property type="molecule type" value="Genomic_DNA"/>
</dbReference>
<proteinExistence type="predicted"/>
<comment type="caution">
    <text evidence="1">The sequence shown here is derived from an EMBL/GenBank/DDBJ whole genome shotgun (WGS) entry which is preliminary data.</text>
</comment>
<organism evidence="1 2">
    <name type="scientific">Emergomyces africanus</name>
    <dbReference type="NCBI Taxonomy" id="1955775"/>
    <lineage>
        <taxon>Eukaryota</taxon>
        <taxon>Fungi</taxon>
        <taxon>Dikarya</taxon>
        <taxon>Ascomycota</taxon>
        <taxon>Pezizomycotina</taxon>
        <taxon>Eurotiomycetes</taxon>
        <taxon>Eurotiomycetidae</taxon>
        <taxon>Onygenales</taxon>
        <taxon>Ajellomycetaceae</taxon>
        <taxon>Emergomyces</taxon>
    </lineage>
</organism>
<reference evidence="1 2" key="1">
    <citation type="submission" date="2015-07" db="EMBL/GenBank/DDBJ databases">
        <title>Emmonsia species relationships and genome sequence.</title>
        <authorList>
            <person name="Cuomo C.A."/>
            <person name="Schwartz I.S."/>
            <person name="Kenyon C."/>
            <person name="de Hoog G.S."/>
            <person name="Govender N.P."/>
            <person name="Botha A."/>
            <person name="Moreno L."/>
            <person name="de Vries M."/>
            <person name="Munoz J.F."/>
            <person name="Stielow J.B."/>
        </authorList>
    </citation>
    <scope>NUCLEOTIDE SEQUENCE [LARGE SCALE GENOMIC DNA]</scope>
    <source>
        <strain evidence="1 2">CBS 136260</strain>
    </source>
</reference>
<accession>A0A1B7NY36</accession>
<evidence type="ECO:0000313" key="2">
    <source>
        <dbReference type="Proteomes" id="UP000091918"/>
    </source>
</evidence>
<gene>
    <name evidence="1" type="ORF">ACJ72_03969</name>
</gene>
<dbReference type="Proteomes" id="UP000091918">
    <property type="component" value="Unassembled WGS sequence"/>
</dbReference>
<name>A0A1B7NY36_9EURO</name>
<evidence type="ECO:0000313" key="1">
    <source>
        <dbReference type="EMBL" id="OAX81684.1"/>
    </source>
</evidence>